<accession>A0A922G118</accession>
<organism evidence="1 2">
    <name type="scientific">Carya illinoinensis</name>
    <name type="common">Pecan</name>
    <dbReference type="NCBI Taxonomy" id="32201"/>
    <lineage>
        <taxon>Eukaryota</taxon>
        <taxon>Viridiplantae</taxon>
        <taxon>Streptophyta</taxon>
        <taxon>Embryophyta</taxon>
        <taxon>Tracheophyta</taxon>
        <taxon>Spermatophyta</taxon>
        <taxon>Magnoliopsida</taxon>
        <taxon>eudicotyledons</taxon>
        <taxon>Gunneridae</taxon>
        <taxon>Pentapetalae</taxon>
        <taxon>rosids</taxon>
        <taxon>fabids</taxon>
        <taxon>Fagales</taxon>
        <taxon>Juglandaceae</taxon>
        <taxon>Carya</taxon>
    </lineage>
</organism>
<gene>
    <name evidence="1" type="ORF">I3842_01G078300</name>
</gene>
<sequence length="96" mass="10828">MHWLSWKGIGKAMLAKQGWRLLINTQSLASKVLKAKYFPSGDFLLAKVRGSDSFVWKSIIAARPLLAEGLLWKIGNGNSVRVWSDRWLPTPTSFKV</sequence>
<comment type="caution">
    <text evidence="1">The sequence shown here is derived from an EMBL/GenBank/DDBJ whole genome shotgun (WGS) entry which is preliminary data.</text>
</comment>
<dbReference type="AlphaFoldDB" id="A0A922G118"/>
<reference evidence="1" key="1">
    <citation type="submission" date="2021-01" db="EMBL/GenBank/DDBJ databases">
        <authorList>
            <person name="Lovell J.T."/>
            <person name="Bentley N."/>
            <person name="Bhattarai G."/>
            <person name="Jenkins J.W."/>
            <person name="Sreedasyam A."/>
            <person name="Alarcon Y."/>
            <person name="Bock C."/>
            <person name="Boston L."/>
            <person name="Carlson J."/>
            <person name="Cervantes K."/>
            <person name="Clermont K."/>
            <person name="Krom N."/>
            <person name="Kubenka K."/>
            <person name="Mamidi S."/>
            <person name="Mattison C."/>
            <person name="Monteros M."/>
            <person name="Pisani C."/>
            <person name="Plott C."/>
            <person name="Rajasekar S."/>
            <person name="Rhein H.S."/>
            <person name="Rohla C."/>
            <person name="Song M."/>
            <person name="Hilaire R.S."/>
            <person name="Shu S."/>
            <person name="Wells L."/>
            <person name="Wang X."/>
            <person name="Webber J."/>
            <person name="Heerema R.J."/>
            <person name="Klein P."/>
            <person name="Conner P."/>
            <person name="Grauke L."/>
            <person name="Grimwood J."/>
            <person name="Schmutz J."/>
            <person name="Randall J.J."/>
        </authorList>
    </citation>
    <scope>NUCLEOTIDE SEQUENCE</scope>
    <source>
        <tissue evidence="1">Leaf</tissue>
    </source>
</reference>
<proteinExistence type="predicted"/>
<dbReference type="EMBL" id="CM031825">
    <property type="protein sequence ID" value="KAG6730412.1"/>
    <property type="molecule type" value="Genomic_DNA"/>
</dbReference>
<dbReference type="Proteomes" id="UP000811246">
    <property type="component" value="Chromosome 1"/>
</dbReference>
<evidence type="ECO:0000313" key="1">
    <source>
        <dbReference type="EMBL" id="KAG6730412.1"/>
    </source>
</evidence>
<name>A0A922G118_CARIL</name>
<protein>
    <submittedName>
        <fullName evidence="1">Uncharacterized protein</fullName>
    </submittedName>
</protein>
<evidence type="ECO:0000313" key="2">
    <source>
        <dbReference type="Proteomes" id="UP000811246"/>
    </source>
</evidence>